<keyword evidence="2" id="KW-1185">Reference proteome</keyword>
<name>A0ACC1XX21_MELAZ</name>
<dbReference type="Proteomes" id="UP001164539">
    <property type="component" value="Chromosome 7"/>
</dbReference>
<evidence type="ECO:0000313" key="2">
    <source>
        <dbReference type="Proteomes" id="UP001164539"/>
    </source>
</evidence>
<reference evidence="1 2" key="1">
    <citation type="journal article" date="2023" name="Science">
        <title>Complex scaffold remodeling in plant triterpene biosynthesis.</title>
        <authorList>
            <person name="De La Pena R."/>
            <person name="Hodgson H."/>
            <person name="Liu J.C."/>
            <person name="Stephenson M.J."/>
            <person name="Martin A.C."/>
            <person name="Owen C."/>
            <person name="Harkess A."/>
            <person name="Leebens-Mack J."/>
            <person name="Jimenez L.E."/>
            <person name="Osbourn A."/>
            <person name="Sattely E.S."/>
        </authorList>
    </citation>
    <scope>NUCLEOTIDE SEQUENCE [LARGE SCALE GENOMIC DNA]</scope>
    <source>
        <strain evidence="2">cv. JPN11</strain>
        <tissue evidence="1">Leaf</tissue>
    </source>
</reference>
<sequence>MVSFIGDRQKKMSNSNAVIVSETIKTVLSAAVSNPSLFTTAVQKPPVIPGGFFPVSKKQMLRNLEINVGTRNLNSWVDSMRASSPTHVKSTPLTAEETKLMLEHPSALDLFEEIIHASRGKQIVMFLDYDGTLSPIVDDPERAFMSNKMRKTVKKLASYFPTAIVTGRCRDKVYEFVKLAELYYAGSHGMDIQGPTKDKEDDEEAILYQPARDFIPVINEVYRLLVQKTKLTPGAFVEHNKFCLSVHYRRVAEKQWSEVAELVNSVVQQYEGLKCTQGRMVFEIRPDIEWDKGRALEFLLESLGFSNCSDVLPVYIGDDRTDEDAFKILQKREQGFGILVSNRPRETHASYLLKEPKEVMFFLQKLVQWKQLTTGRRSRV</sequence>
<proteinExistence type="predicted"/>
<evidence type="ECO:0000313" key="1">
    <source>
        <dbReference type="EMBL" id="KAJ4715693.1"/>
    </source>
</evidence>
<accession>A0ACC1XX21</accession>
<gene>
    <name evidence="1" type="ORF">OWV82_014021</name>
</gene>
<comment type="caution">
    <text evidence="1">The sequence shown here is derived from an EMBL/GenBank/DDBJ whole genome shotgun (WGS) entry which is preliminary data.</text>
</comment>
<organism evidence="1 2">
    <name type="scientific">Melia azedarach</name>
    <name type="common">Chinaberry tree</name>
    <dbReference type="NCBI Taxonomy" id="155640"/>
    <lineage>
        <taxon>Eukaryota</taxon>
        <taxon>Viridiplantae</taxon>
        <taxon>Streptophyta</taxon>
        <taxon>Embryophyta</taxon>
        <taxon>Tracheophyta</taxon>
        <taxon>Spermatophyta</taxon>
        <taxon>Magnoliopsida</taxon>
        <taxon>eudicotyledons</taxon>
        <taxon>Gunneridae</taxon>
        <taxon>Pentapetalae</taxon>
        <taxon>rosids</taxon>
        <taxon>malvids</taxon>
        <taxon>Sapindales</taxon>
        <taxon>Meliaceae</taxon>
        <taxon>Melia</taxon>
    </lineage>
</organism>
<dbReference type="EMBL" id="CM051400">
    <property type="protein sequence ID" value="KAJ4715693.1"/>
    <property type="molecule type" value="Genomic_DNA"/>
</dbReference>
<protein>
    <submittedName>
        <fullName evidence="1">Trehalose 6-phosphate phosphatase</fullName>
    </submittedName>
</protein>